<keyword evidence="3" id="KW-1185">Reference proteome</keyword>
<evidence type="ECO:0000256" key="1">
    <source>
        <dbReference type="SAM" id="MobiDB-lite"/>
    </source>
</evidence>
<feature type="compositionally biased region" description="Low complexity" evidence="1">
    <location>
        <begin position="116"/>
        <end position="131"/>
    </location>
</feature>
<feature type="region of interest" description="Disordered" evidence="1">
    <location>
        <begin position="36"/>
        <end position="77"/>
    </location>
</feature>
<comment type="caution">
    <text evidence="2">The sequence shown here is derived from an EMBL/GenBank/DDBJ whole genome shotgun (WGS) entry which is preliminary data.</text>
</comment>
<dbReference type="Proteomes" id="UP001500466">
    <property type="component" value="Unassembled WGS sequence"/>
</dbReference>
<gene>
    <name evidence="2" type="ORF">GCM10023205_69910</name>
</gene>
<dbReference type="EMBL" id="BAABHS010000036">
    <property type="protein sequence ID" value="GAA4988897.1"/>
    <property type="molecule type" value="Genomic_DNA"/>
</dbReference>
<name>A0ABP9I6Z7_9ACTN</name>
<evidence type="ECO:0000313" key="3">
    <source>
        <dbReference type="Proteomes" id="UP001500466"/>
    </source>
</evidence>
<accession>A0ABP9I6Z7</accession>
<evidence type="ECO:0000313" key="2">
    <source>
        <dbReference type="EMBL" id="GAA4988897.1"/>
    </source>
</evidence>
<proteinExistence type="predicted"/>
<feature type="region of interest" description="Disordered" evidence="1">
    <location>
        <begin position="108"/>
        <end position="138"/>
    </location>
</feature>
<protein>
    <submittedName>
        <fullName evidence="2">Uncharacterized protein</fullName>
    </submittedName>
</protein>
<feature type="compositionally biased region" description="Low complexity" evidence="1">
    <location>
        <begin position="45"/>
        <end position="73"/>
    </location>
</feature>
<organism evidence="2 3">
    <name type="scientific">Yinghuangia aomiensis</name>
    <dbReference type="NCBI Taxonomy" id="676205"/>
    <lineage>
        <taxon>Bacteria</taxon>
        <taxon>Bacillati</taxon>
        <taxon>Actinomycetota</taxon>
        <taxon>Actinomycetes</taxon>
        <taxon>Kitasatosporales</taxon>
        <taxon>Streptomycetaceae</taxon>
        <taxon>Yinghuangia</taxon>
    </lineage>
</organism>
<sequence>MRIGSYTPGRSIALPVRASAQNARMSRTVSRMCATGFPKRARCQSSLSRRTPLPSPRTNRPPEISSRSSASSAVTSGLRVNASAIPVPSRADSVAWANAATGTVALRYSSGTHTTSAPARSARRAASASSSIVSPHGP</sequence>
<reference evidence="3" key="1">
    <citation type="journal article" date="2019" name="Int. J. Syst. Evol. Microbiol.">
        <title>The Global Catalogue of Microorganisms (GCM) 10K type strain sequencing project: providing services to taxonomists for standard genome sequencing and annotation.</title>
        <authorList>
            <consortium name="The Broad Institute Genomics Platform"/>
            <consortium name="The Broad Institute Genome Sequencing Center for Infectious Disease"/>
            <person name="Wu L."/>
            <person name="Ma J."/>
        </authorList>
    </citation>
    <scope>NUCLEOTIDE SEQUENCE [LARGE SCALE GENOMIC DNA]</scope>
    <source>
        <strain evidence="3">JCM 17986</strain>
    </source>
</reference>